<protein>
    <submittedName>
        <fullName evidence="1">Uncharacterized protein</fullName>
    </submittedName>
</protein>
<proteinExistence type="predicted"/>
<evidence type="ECO:0000313" key="1">
    <source>
        <dbReference type="EMBL" id="QAB18708.1"/>
    </source>
</evidence>
<sequence length="62" mass="7163">MMVKLEEIHVGDIVRVDDEPQPWRVEGRTRKGMLTLEAPHAMNRMTWTGVHEFRATKSAVFA</sequence>
<reference evidence="1 2" key="1">
    <citation type="submission" date="2019-01" db="EMBL/GenBank/DDBJ databases">
        <title>Leucobacter muris sp. nov. isolated from the nose of a laboratory mouse.</title>
        <authorList>
            <person name="Benga L."/>
            <person name="Sproeer C."/>
            <person name="Schumann P."/>
            <person name="Verbarg S."/>
            <person name="Bunk B."/>
            <person name="Engelhardt E."/>
            <person name="Benten P.M."/>
            <person name="Sager M."/>
        </authorList>
    </citation>
    <scope>NUCLEOTIDE SEQUENCE [LARGE SCALE GENOMIC DNA]</scope>
    <source>
        <strain evidence="1 2">DSM 101948</strain>
    </source>
</reference>
<organism evidence="1 2">
    <name type="scientific">Leucobacter muris</name>
    <dbReference type="NCBI Taxonomy" id="1935379"/>
    <lineage>
        <taxon>Bacteria</taxon>
        <taxon>Bacillati</taxon>
        <taxon>Actinomycetota</taxon>
        <taxon>Actinomycetes</taxon>
        <taxon>Micrococcales</taxon>
        <taxon>Microbacteriaceae</taxon>
        <taxon>Leucobacter</taxon>
    </lineage>
</organism>
<gene>
    <name evidence="1" type="ORF">Leucomu_13020</name>
</gene>
<accession>A0ABX5QI58</accession>
<name>A0ABX5QI58_9MICO</name>
<dbReference type="Proteomes" id="UP000285768">
    <property type="component" value="Chromosome"/>
</dbReference>
<dbReference type="EMBL" id="CP035037">
    <property type="protein sequence ID" value="QAB18708.1"/>
    <property type="molecule type" value="Genomic_DNA"/>
</dbReference>
<evidence type="ECO:0000313" key="2">
    <source>
        <dbReference type="Proteomes" id="UP000285768"/>
    </source>
</evidence>
<keyword evidence="2" id="KW-1185">Reference proteome</keyword>
<dbReference type="RefSeq" id="WP_128387482.1">
    <property type="nucleotide sequence ID" value="NZ_CP035037.1"/>
</dbReference>